<dbReference type="PANTHER" id="PTHR30290:SF9">
    <property type="entry name" value="OLIGOPEPTIDE-BINDING PROTEIN APPA"/>
    <property type="match status" value="1"/>
</dbReference>
<evidence type="ECO:0000313" key="7">
    <source>
        <dbReference type="Proteomes" id="UP000469125"/>
    </source>
</evidence>
<protein>
    <submittedName>
        <fullName evidence="6">ABC transporter substrate-binding protein</fullName>
    </submittedName>
</protein>
<dbReference type="Gene3D" id="3.40.190.10">
    <property type="entry name" value="Periplasmic binding protein-like II"/>
    <property type="match status" value="1"/>
</dbReference>
<dbReference type="Proteomes" id="UP000469125">
    <property type="component" value="Unassembled WGS sequence"/>
</dbReference>
<comment type="caution">
    <text evidence="6">The sequence shown here is derived from an EMBL/GenBank/DDBJ whole genome shotgun (WGS) entry which is preliminary data.</text>
</comment>
<dbReference type="PROSITE" id="PS51257">
    <property type="entry name" value="PROKAR_LIPOPROTEIN"/>
    <property type="match status" value="1"/>
</dbReference>
<comment type="similarity">
    <text evidence="1">Belongs to the bacterial solute-binding protein 5 family.</text>
</comment>
<dbReference type="Gene3D" id="3.10.105.10">
    <property type="entry name" value="Dipeptide-binding Protein, Domain 3"/>
    <property type="match status" value="1"/>
</dbReference>
<dbReference type="GO" id="GO:1904680">
    <property type="term" value="F:peptide transmembrane transporter activity"/>
    <property type="evidence" value="ECO:0007669"/>
    <property type="project" value="TreeGrafter"/>
</dbReference>
<dbReference type="InterPro" id="IPR000914">
    <property type="entry name" value="SBP_5_dom"/>
</dbReference>
<dbReference type="RefSeq" id="WP_155668847.1">
    <property type="nucleotide sequence ID" value="NZ_WOCA01000007.1"/>
</dbReference>
<feature type="signal peptide" evidence="4">
    <location>
        <begin position="1"/>
        <end position="19"/>
    </location>
</feature>
<dbReference type="InterPro" id="IPR039424">
    <property type="entry name" value="SBP_5"/>
</dbReference>
<accession>A0A6N8FKM8</accession>
<evidence type="ECO:0000256" key="1">
    <source>
        <dbReference type="ARBA" id="ARBA00005695"/>
    </source>
</evidence>
<keyword evidence="7" id="KW-1185">Reference proteome</keyword>
<dbReference type="Pfam" id="PF00496">
    <property type="entry name" value="SBP_bac_5"/>
    <property type="match status" value="1"/>
</dbReference>
<dbReference type="CDD" id="cd08498">
    <property type="entry name" value="PBP2_NikA_DppA_OppA_like_2"/>
    <property type="match status" value="1"/>
</dbReference>
<dbReference type="AlphaFoldDB" id="A0A6N8FKM8"/>
<dbReference type="InterPro" id="IPR030678">
    <property type="entry name" value="Peptide/Ni-bd"/>
</dbReference>
<dbReference type="PANTHER" id="PTHR30290">
    <property type="entry name" value="PERIPLASMIC BINDING COMPONENT OF ABC TRANSPORTER"/>
    <property type="match status" value="1"/>
</dbReference>
<dbReference type="GO" id="GO:0015833">
    <property type="term" value="P:peptide transport"/>
    <property type="evidence" value="ECO:0007669"/>
    <property type="project" value="TreeGrafter"/>
</dbReference>
<proteinExistence type="inferred from homology"/>
<dbReference type="GO" id="GO:0042597">
    <property type="term" value="C:periplasmic space"/>
    <property type="evidence" value="ECO:0007669"/>
    <property type="project" value="UniProtKB-ARBA"/>
</dbReference>
<evidence type="ECO:0000256" key="2">
    <source>
        <dbReference type="ARBA" id="ARBA00022448"/>
    </source>
</evidence>
<organism evidence="6 7">
    <name type="scientific">Ornithinibacillus caprae</name>
    <dbReference type="NCBI Taxonomy" id="2678566"/>
    <lineage>
        <taxon>Bacteria</taxon>
        <taxon>Bacillati</taxon>
        <taxon>Bacillota</taxon>
        <taxon>Bacilli</taxon>
        <taxon>Bacillales</taxon>
        <taxon>Bacillaceae</taxon>
        <taxon>Ornithinibacillus</taxon>
    </lineage>
</organism>
<evidence type="ECO:0000313" key="6">
    <source>
        <dbReference type="EMBL" id="MUK88874.1"/>
    </source>
</evidence>
<reference evidence="6 7" key="1">
    <citation type="submission" date="2019-11" db="EMBL/GenBank/DDBJ databases">
        <authorList>
            <person name="Li X."/>
        </authorList>
    </citation>
    <scope>NUCLEOTIDE SEQUENCE [LARGE SCALE GENOMIC DNA]</scope>
    <source>
        <strain evidence="6 7">L9</strain>
    </source>
</reference>
<keyword evidence="3 4" id="KW-0732">Signal</keyword>
<dbReference type="Gene3D" id="3.90.76.10">
    <property type="entry name" value="Dipeptide-binding Protein, Domain 1"/>
    <property type="match status" value="1"/>
</dbReference>
<dbReference type="EMBL" id="WOCA01000007">
    <property type="protein sequence ID" value="MUK88874.1"/>
    <property type="molecule type" value="Genomic_DNA"/>
</dbReference>
<feature type="chain" id="PRO_5039238117" evidence="4">
    <location>
        <begin position="20"/>
        <end position="507"/>
    </location>
</feature>
<dbReference type="SUPFAM" id="SSF53850">
    <property type="entry name" value="Periplasmic binding protein-like II"/>
    <property type="match status" value="1"/>
</dbReference>
<evidence type="ECO:0000256" key="4">
    <source>
        <dbReference type="SAM" id="SignalP"/>
    </source>
</evidence>
<feature type="domain" description="Solute-binding protein family 5" evidence="5">
    <location>
        <begin position="80"/>
        <end position="420"/>
    </location>
</feature>
<keyword evidence="2" id="KW-0813">Transport</keyword>
<gene>
    <name evidence="6" type="ORF">GMD78_10765</name>
</gene>
<sequence>MKKLSIISTMLFITLFISACGFSDPDSDSTEKEGNGYELLTVANPADITTLDPHNNSVITTSAVLVNIYNKLVKRDETGEIVSDLATSWEKIDDNTWEFNLEPNVTFHNGDTFTAEDVKFSLERVATDTTLQQNSTFRQIEEVNIIDDATVQVVTTEPDPQLLSRLSTPAASILPSTYFNEVGADEFFNNPVGTGPYEFSTWERDDHVELVKYDDYFEGEPKWETVHFSVVPEDSTRVSELLTDGIDIAFNIPTADMNRINENDGTHVALAPIQRVIQLWLSTEEGAATADPAVREAIDLAIDNQVIIDEILLGSATATRTHVTPGNFGADESLYDTYRYDPERAKEVLAESGYEDGVTVEISVNNYYTEMAEVVVGMLAEVGITADIELIEQSQFANRLFNEDLREGVFVGWGNDMFDGSILELFKEDNVTSYSNEKVEELLDAAAYNMDEEERAAQYQEIQQIFADELPVVYLFQLEGRYGVNDRINYTPRLDELYYVDEITLSE</sequence>
<dbReference type="GO" id="GO:0043190">
    <property type="term" value="C:ATP-binding cassette (ABC) transporter complex"/>
    <property type="evidence" value="ECO:0007669"/>
    <property type="project" value="InterPro"/>
</dbReference>
<evidence type="ECO:0000259" key="5">
    <source>
        <dbReference type="Pfam" id="PF00496"/>
    </source>
</evidence>
<name>A0A6N8FKM8_9BACI</name>
<evidence type="ECO:0000256" key="3">
    <source>
        <dbReference type="ARBA" id="ARBA00022729"/>
    </source>
</evidence>
<dbReference type="PIRSF" id="PIRSF002741">
    <property type="entry name" value="MppA"/>
    <property type="match status" value="1"/>
</dbReference>